<reference evidence="2 3" key="1">
    <citation type="journal article" date="2016" name="Mol. Biol. Evol.">
        <title>Comparative Genomics of Early-Diverging Mushroom-Forming Fungi Provides Insights into the Origins of Lignocellulose Decay Capabilities.</title>
        <authorList>
            <person name="Nagy L.G."/>
            <person name="Riley R."/>
            <person name="Tritt A."/>
            <person name="Adam C."/>
            <person name="Daum C."/>
            <person name="Floudas D."/>
            <person name="Sun H."/>
            <person name="Yadav J.S."/>
            <person name="Pangilinan J."/>
            <person name="Larsson K.H."/>
            <person name="Matsuura K."/>
            <person name="Barry K."/>
            <person name="Labutti K."/>
            <person name="Kuo R."/>
            <person name="Ohm R.A."/>
            <person name="Bhattacharya S.S."/>
            <person name="Shirouzu T."/>
            <person name="Yoshinaga Y."/>
            <person name="Martin F.M."/>
            <person name="Grigoriev I.V."/>
            <person name="Hibbett D.S."/>
        </authorList>
    </citation>
    <scope>NUCLEOTIDE SEQUENCE [LARGE SCALE GENOMIC DNA]</scope>
    <source>
        <strain evidence="2 3">CBS 109695</strain>
    </source>
</reference>
<accession>A0A166G7F1</accession>
<organism evidence="2 3">
    <name type="scientific">Athelia psychrophila</name>
    <dbReference type="NCBI Taxonomy" id="1759441"/>
    <lineage>
        <taxon>Eukaryota</taxon>
        <taxon>Fungi</taxon>
        <taxon>Dikarya</taxon>
        <taxon>Basidiomycota</taxon>
        <taxon>Agaricomycotina</taxon>
        <taxon>Agaricomycetes</taxon>
        <taxon>Agaricomycetidae</taxon>
        <taxon>Atheliales</taxon>
        <taxon>Atheliaceae</taxon>
        <taxon>Athelia</taxon>
    </lineage>
</organism>
<evidence type="ECO:0000256" key="1">
    <source>
        <dbReference type="SAM" id="Phobius"/>
    </source>
</evidence>
<dbReference type="Proteomes" id="UP000076532">
    <property type="component" value="Unassembled WGS sequence"/>
</dbReference>
<dbReference type="EMBL" id="KV417581">
    <property type="protein sequence ID" value="KZP17542.1"/>
    <property type="molecule type" value="Genomic_DNA"/>
</dbReference>
<proteinExistence type="predicted"/>
<protein>
    <submittedName>
        <fullName evidence="2">Uncharacterized protein</fullName>
    </submittedName>
</protein>
<gene>
    <name evidence="2" type="ORF">FIBSPDRAFT_933917</name>
</gene>
<keyword evidence="1" id="KW-0812">Transmembrane</keyword>
<sequence>MPFVASSQVADGPFCKDKATRNWARYSISWRTMLFRCQWGYAGLPTANVDGPSGWVDRQVQGLFLIVLGLYAAIWLMTDWRKMPTGVEEWGLVKIKAQLPTAETQGDEQAQDNSTICHLSLTLEIPRPIEITALVAKIKPMHLRYKIMHFMDSWCCSNDYWDPPAFHKSPLTECAYLAIDRLMQIRRASRY</sequence>
<feature type="transmembrane region" description="Helical" evidence="1">
    <location>
        <begin position="60"/>
        <end position="78"/>
    </location>
</feature>
<keyword evidence="3" id="KW-1185">Reference proteome</keyword>
<evidence type="ECO:0000313" key="3">
    <source>
        <dbReference type="Proteomes" id="UP000076532"/>
    </source>
</evidence>
<evidence type="ECO:0000313" key="2">
    <source>
        <dbReference type="EMBL" id="KZP17542.1"/>
    </source>
</evidence>
<name>A0A166G7F1_9AGAM</name>
<keyword evidence="1" id="KW-0472">Membrane</keyword>
<dbReference type="AlphaFoldDB" id="A0A166G7F1"/>
<keyword evidence="1" id="KW-1133">Transmembrane helix</keyword>